<dbReference type="RefSeq" id="WP_015017852.1">
    <property type="nucleotide sequence ID" value="NC_018719.1"/>
</dbReference>
<dbReference type="Proteomes" id="UP000008037">
    <property type="component" value="Chromosome"/>
</dbReference>
<evidence type="ECO:0000313" key="4">
    <source>
        <dbReference type="Proteomes" id="UP000008037"/>
    </source>
</evidence>
<protein>
    <submittedName>
        <fullName evidence="3">Uncharacterized protein</fullName>
    </submittedName>
</protein>
<gene>
    <name evidence="2" type="ordered locus">Ngar_c03320</name>
    <name evidence="3" type="ordered locus">Ngar_c03610</name>
</gene>
<dbReference type="KEGG" id="nga:Ngar_c03610"/>
<evidence type="ECO:0000313" key="3">
    <source>
        <dbReference type="EMBL" id="AFU57309.1"/>
    </source>
</evidence>
<accession>K0ILT1</accession>
<sequence>MPILIITPDSGKAGDKVALQSSGWTPNAQLVYEWPAINFRIDDLRADESGRFDRFISIDPLLKPGTYKVRMYERLKPTNIAEATFTSTNLTPGTKVVTRGNPVYFFNGDQVGPSPAQARKTITWLGNLKSAILVVNFANKPGWVLEQATLNGKNYAPTSHNNISAEVKDALINGDNTLTIHYATPFLTPHLGDRNTLTAYIIPDVETIAGLSGIVSDMPSLDLLVKDIDKRLANATIPTIIILVAIAIISVAIAAIFGKVGGFL</sequence>
<dbReference type="EMBL" id="CP002408">
    <property type="protein sequence ID" value="AFU57280.1"/>
    <property type="molecule type" value="Genomic_DNA"/>
</dbReference>
<dbReference type="KEGG" id="nga:Ngar_c03320"/>
<proteinExistence type="predicted"/>
<keyword evidence="1" id="KW-0812">Transmembrane</keyword>
<evidence type="ECO:0000313" key="2">
    <source>
        <dbReference type="EMBL" id="AFU57280.1"/>
    </source>
</evidence>
<dbReference type="BioCyc" id="CNIT1237085:G1324-332-MONOMER"/>
<dbReference type="HOGENOM" id="CLU_1052175_0_0_2"/>
<keyword evidence="1" id="KW-0472">Membrane</keyword>
<evidence type="ECO:0000256" key="1">
    <source>
        <dbReference type="SAM" id="Phobius"/>
    </source>
</evidence>
<keyword evidence="1" id="KW-1133">Transmembrane helix</keyword>
<dbReference type="EMBL" id="CP002408">
    <property type="protein sequence ID" value="AFU57309.1"/>
    <property type="molecule type" value="Genomic_DNA"/>
</dbReference>
<feature type="transmembrane region" description="Helical" evidence="1">
    <location>
        <begin position="235"/>
        <end position="257"/>
    </location>
</feature>
<dbReference type="GeneID" id="13796537"/>
<name>K0ILT1_NITGG</name>
<reference evidence="3 4" key="1">
    <citation type="journal article" date="2012" name="Environ. Microbiol.">
        <title>The genome of the ammonia-oxidizing Candidatus Nitrososphaera gargensis: insights into metabolic versatility and environmental adaptations.</title>
        <authorList>
            <person name="Spang A."/>
            <person name="Poehlein A."/>
            <person name="Offre P."/>
            <person name="Zumbragel S."/>
            <person name="Haider S."/>
            <person name="Rychlik N."/>
            <person name="Nowka B."/>
            <person name="Schmeisser C."/>
            <person name="Lebedeva E.V."/>
            <person name="Rattei T."/>
            <person name="Bohm C."/>
            <person name="Schmid M."/>
            <person name="Galushko A."/>
            <person name="Hatzenpichler R."/>
            <person name="Weinmaier T."/>
            <person name="Daniel R."/>
            <person name="Schleper C."/>
            <person name="Spieck E."/>
            <person name="Streit W."/>
            <person name="Wagner M."/>
        </authorList>
    </citation>
    <scope>NUCLEOTIDE SEQUENCE [LARGE SCALE GENOMIC DNA]</scope>
    <source>
        <strain evidence="3">Enrichment culture Ga9.2</strain>
        <strain evidence="4">Ga9.2</strain>
    </source>
</reference>
<dbReference type="InParanoid" id="K0ILT1"/>
<organism evidence="3 4">
    <name type="scientific">Nitrososphaera gargensis (strain Ga9.2)</name>
    <dbReference type="NCBI Taxonomy" id="1237085"/>
    <lineage>
        <taxon>Archaea</taxon>
        <taxon>Nitrososphaerota</taxon>
        <taxon>Nitrososphaeria</taxon>
        <taxon>Nitrososphaerales</taxon>
        <taxon>Nitrososphaeraceae</taxon>
        <taxon>Nitrososphaera</taxon>
    </lineage>
</organism>
<keyword evidence="4" id="KW-1185">Reference proteome</keyword>
<dbReference type="AlphaFoldDB" id="K0ILT1"/>